<proteinExistence type="predicted"/>
<evidence type="ECO:0008006" key="4">
    <source>
        <dbReference type="Google" id="ProtNLM"/>
    </source>
</evidence>
<dbReference type="Gene3D" id="1.20.1070.10">
    <property type="entry name" value="Rhodopsin 7-helix transmembrane proteins"/>
    <property type="match status" value="1"/>
</dbReference>
<sequence length="237" mass="26985">LYNENLARMSSQLHPSCLSHIMVIDLCFLLGVPRPITMILLIVCRFRTENFTMKLMLNLASCKLLSYLVNCSQSAGVLLVTFMSVHHFIHVLYSQCWVRLCGLAERVLLLILGNFAHRNSVSSCLCPPCSRLIAAKKSPRLLFFRSQRMTKLAVIIVVTFIIFCMPVHVVSMLNVSSILLQMSYPEDVTGALTFIFSYVNAFLYAFASQNLHYDPEPLRKTCKISTRNLFRQVLLKL</sequence>
<feature type="transmembrane region" description="Helical" evidence="1">
    <location>
        <begin position="20"/>
        <end position="43"/>
    </location>
</feature>
<keyword evidence="1" id="KW-1133">Transmembrane helix</keyword>
<reference evidence="2" key="3">
    <citation type="submission" date="2025-09" db="UniProtKB">
        <authorList>
            <consortium name="Ensembl"/>
        </authorList>
    </citation>
    <scope>IDENTIFICATION</scope>
</reference>
<dbReference type="Ensembl" id="ENSSFOT00015017829.2">
    <property type="protein sequence ID" value="ENSSFOP00015017629.2"/>
    <property type="gene ID" value="ENSSFOG00015011321.2"/>
</dbReference>
<name>A0A8C9RP83_SCLFO</name>
<protein>
    <recommendedName>
        <fullName evidence="4">G-protein coupled receptors family 1 profile domain-containing protein</fullName>
    </recommendedName>
</protein>
<reference evidence="2 3" key="1">
    <citation type="submission" date="2019-04" db="EMBL/GenBank/DDBJ databases">
        <authorList>
            <consortium name="Wellcome Sanger Institute Data Sharing"/>
        </authorList>
    </citation>
    <scope>NUCLEOTIDE SEQUENCE [LARGE SCALE GENOMIC DNA]</scope>
</reference>
<reference evidence="2" key="2">
    <citation type="submission" date="2025-08" db="UniProtKB">
        <authorList>
            <consortium name="Ensembl"/>
        </authorList>
    </citation>
    <scope>IDENTIFICATION</scope>
</reference>
<keyword evidence="1" id="KW-0472">Membrane</keyword>
<evidence type="ECO:0000313" key="3">
    <source>
        <dbReference type="Proteomes" id="UP000694397"/>
    </source>
</evidence>
<organism evidence="2 3">
    <name type="scientific">Scleropages formosus</name>
    <name type="common">Asian bonytongue</name>
    <name type="synonym">Osteoglossum formosum</name>
    <dbReference type="NCBI Taxonomy" id="113540"/>
    <lineage>
        <taxon>Eukaryota</taxon>
        <taxon>Metazoa</taxon>
        <taxon>Chordata</taxon>
        <taxon>Craniata</taxon>
        <taxon>Vertebrata</taxon>
        <taxon>Euteleostomi</taxon>
        <taxon>Actinopterygii</taxon>
        <taxon>Neopterygii</taxon>
        <taxon>Teleostei</taxon>
        <taxon>Osteoglossocephala</taxon>
        <taxon>Osteoglossomorpha</taxon>
        <taxon>Osteoglossiformes</taxon>
        <taxon>Osteoglossidae</taxon>
        <taxon>Scleropages</taxon>
    </lineage>
</organism>
<accession>A0A8C9RP83</accession>
<keyword evidence="3" id="KW-1185">Reference proteome</keyword>
<dbReference type="SUPFAM" id="SSF81321">
    <property type="entry name" value="Family A G protein-coupled receptor-like"/>
    <property type="match status" value="1"/>
</dbReference>
<feature type="transmembrane region" description="Helical" evidence="1">
    <location>
        <begin position="188"/>
        <end position="207"/>
    </location>
</feature>
<feature type="transmembrane region" description="Helical" evidence="1">
    <location>
        <begin position="152"/>
        <end position="176"/>
    </location>
</feature>
<keyword evidence="1" id="KW-0812">Transmembrane</keyword>
<evidence type="ECO:0000313" key="2">
    <source>
        <dbReference type="Ensembl" id="ENSSFOP00015017629.2"/>
    </source>
</evidence>
<dbReference type="AlphaFoldDB" id="A0A8C9RP83"/>
<evidence type="ECO:0000256" key="1">
    <source>
        <dbReference type="SAM" id="Phobius"/>
    </source>
</evidence>
<dbReference type="Proteomes" id="UP000694397">
    <property type="component" value="Chromosome 1"/>
</dbReference>